<dbReference type="AlphaFoldDB" id="A0A2U1E2L3"/>
<dbReference type="RefSeq" id="WP_116480215.1">
    <property type="nucleotide sequence ID" value="NZ_QEKV01000006.1"/>
</dbReference>
<sequence length="147" mass="17329">MELIDKVLDELGPYLRLEQYSLLYFVLIAIAVIILHVLFSRLRFVKYLPGVVLVFYALIRLFLNKNGGFLKSSPEDLRVVVLTGACGLVSIFFARILAIMYKNKDRRRRPLTEEEKRIRMEKRKRREAKVRREALKKEISNMETPEN</sequence>
<feature type="compositionally biased region" description="Basic residues" evidence="1">
    <location>
        <begin position="120"/>
        <end position="129"/>
    </location>
</feature>
<protein>
    <submittedName>
        <fullName evidence="3">Uncharacterized protein</fullName>
    </submittedName>
</protein>
<feature type="region of interest" description="Disordered" evidence="1">
    <location>
        <begin position="120"/>
        <end position="147"/>
    </location>
</feature>
<feature type="transmembrane region" description="Helical" evidence="2">
    <location>
        <begin position="20"/>
        <end position="39"/>
    </location>
</feature>
<dbReference type="EMBL" id="QEKV01000006">
    <property type="protein sequence ID" value="PVY94135.1"/>
    <property type="molecule type" value="Genomic_DNA"/>
</dbReference>
<evidence type="ECO:0000256" key="2">
    <source>
        <dbReference type="SAM" id="Phobius"/>
    </source>
</evidence>
<name>A0A2U1E2L3_9FIRM</name>
<organism evidence="3 4">
    <name type="scientific">Ezakiella coagulans</name>
    <dbReference type="NCBI Taxonomy" id="46507"/>
    <lineage>
        <taxon>Bacteria</taxon>
        <taxon>Bacillati</taxon>
        <taxon>Bacillota</taxon>
        <taxon>Tissierellia</taxon>
        <taxon>Ezakiella</taxon>
    </lineage>
</organism>
<dbReference type="Proteomes" id="UP000245793">
    <property type="component" value="Unassembled WGS sequence"/>
</dbReference>
<accession>A0A2U1E2L3</accession>
<proteinExistence type="predicted"/>
<comment type="caution">
    <text evidence="3">The sequence shown here is derived from an EMBL/GenBank/DDBJ whole genome shotgun (WGS) entry which is preliminary data.</text>
</comment>
<feature type="compositionally biased region" description="Basic and acidic residues" evidence="1">
    <location>
        <begin position="130"/>
        <end position="140"/>
    </location>
</feature>
<evidence type="ECO:0000313" key="4">
    <source>
        <dbReference type="Proteomes" id="UP000245793"/>
    </source>
</evidence>
<reference evidence="3 4" key="1">
    <citation type="submission" date="2018-04" db="EMBL/GenBank/DDBJ databases">
        <title>Genomic Encyclopedia of Type Strains, Phase IV (KMG-IV): sequencing the most valuable type-strain genomes for metagenomic binning, comparative biology and taxonomic classification.</title>
        <authorList>
            <person name="Goeker M."/>
        </authorList>
    </citation>
    <scope>NUCLEOTIDE SEQUENCE [LARGE SCALE GENOMIC DNA]</scope>
    <source>
        <strain evidence="3 4">DSM 20705</strain>
    </source>
</reference>
<keyword evidence="2" id="KW-0812">Transmembrane</keyword>
<keyword evidence="4" id="KW-1185">Reference proteome</keyword>
<evidence type="ECO:0000256" key="1">
    <source>
        <dbReference type="SAM" id="MobiDB-lite"/>
    </source>
</evidence>
<feature type="transmembrane region" description="Helical" evidence="2">
    <location>
        <begin position="79"/>
        <end position="101"/>
    </location>
</feature>
<feature type="transmembrane region" description="Helical" evidence="2">
    <location>
        <begin position="44"/>
        <end position="63"/>
    </location>
</feature>
<keyword evidence="2" id="KW-0472">Membrane</keyword>
<evidence type="ECO:0000313" key="3">
    <source>
        <dbReference type="EMBL" id="PVY94135.1"/>
    </source>
</evidence>
<gene>
    <name evidence="3" type="ORF">C7381_1067</name>
</gene>
<keyword evidence="2" id="KW-1133">Transmembrane helix</keyword>